<keyword evidence="3" id="KW-0328">Glycosyltransferase</keyword>
<feature type="transmembrane region" description="Helical" evidence="7">
    <location>
        <begin position="549"/>
        <end position="570"/>
    </location>
</feature>
<name>A0A3P3Y0M9_PLABS</name>
<feature type="transmembrane region" description="Helical" evidence="7">
    <location>
        <begin position="576"/>
        <end position="596"/>
    </location>
</feature>
<gene>
    <name evidence="8" type="ORF">PLBR_LOCUS835</name>
</gene>
<reference evidence="8 9" key="1">
    <citation type="submission" date="2018-03" db="EMBL/GenBank/DDBJ databases">
        <authorList>
            <person name="Fogelqvist J."/>
        </authorList>
    </citation>
    <scope>NUCLEOTIDE SEQUENCE [LARGE SCALE GENOMIC DNA]</scope>
</reference>
<dbReference type="EC" id="2.4.1.16" evidence="2"/>
<evidence type="ECO:0000313" key="8">
    <source>
        <dbReference type="EMBL" id="SPQ93620.1"/>
    </source>
</evidence>
<proteinExistence type="predicted"/>
<keyword evidence="3" id="KW-0808">Transferase</keyword>
<organism evidence="8 9">
    <name type="scientific">Plasmodiophora brassicae</name>
    <name type="common">Clubroot disease agent</name>
    <dbReference type="NCBI Taxonomy" id="37360"/>
    <lineage>
        <taxon>Eukaryota</taxon>
        <taxon>Sar</taxon>
        <taxon>Rhizaria</taxon>
        <taxon>Endomyxa</taxon>
        <taxon>Phytomyxea</taxon>
        <taxon>Plasmodiophorida</taxon>
        <taxon>Plasmodiophoridae</taxon>
        <taxon>Plasmodiophora</taxon>
    </lineage>
</organism>
<geneLocation type="mitochondrion" evidence="8"/>
<evidence type="ECO:0000256" key="6">
    <source>
        <dbReference type="ARBA" id="ARBA00023136"/>
    </source>
</evidence>
<evidence type="ECO:0000256" key="1">
    <source>
        <dbReference type="ARBA" id="ARBA00004141"/>
    </source>
</evidence>
<dbReference type="InterPro" id="IPR029044">
    <property type="entry name" value="Nucleotide-diphossugar_trans"/>
</dbReference>
<feature type="transmembrane region" description="Helical" evidence="7">
    <location>
        <begin position="64"/>
        <end position="88"/>
    </location>
</feature>
<dbReference type="InterPro" id="IPR004835">
    <property type="entry name" value="Chitin_synth"/>
</dbReference>
<keyword evidence="8" id="KW-0496">Mitochondrion</keyword>
<feature type="transmembrane region" description="Helical" evidence="7">
    <location>
        <begin position="516"/>
        <end position="537"/>
    </location>
</feature>
<dbReference type="EMBL" id="OVEO01000001">
    <property type="protein sequence ID" value="SPQ93620.1"/>
    <property type="molecule type" value="Genomic_DNA"/>
</dbReference>
<dbReference type="GO" id="GO:0016020">
    <property type="term" value="C:membrane"/>
    <property type="evidence" value="ECO:0007669"/>
    <property type="project" value="UniProtKB-SubCell"/>
</dbReference>
<evidence type="ECO:0000256" key="5">
    <source>
        <dbReference type="ARBA" id="ARBA00022989"/>
    </source>
</evidence>
<dbReference type="GO" id="GO:0006031">
    <property type="term" value="P:chitin biosynthetic process"/>
    <property type="evidence" value="ECO:0007669"/>
    <property type="project" value="TreeGrafter"/>
</dbReference>
<dbReference type="PANTHER" id="PTHR22914:SF46">
    <property type="entry name" value="CHITIN SYNTHASE"/>
    <property type="match status" value="1"/>
</dbReference>
<keyword evidence="4 7" id="KW-0812">Transmembrane</keyword>
<dbReference type="PANTHER" id="PTHR22914">
    <property type="entry name" value="CHITIN SYNTHASE"/>
    <property type="match status" value="1"/>
</dbReference>
<feature type="transmembrane region" description="Helical" evidence="7">
    <location>
        <begin position="109"/>
        <end position="131"/>
    </location>
</feature>
<dbReference type="Gene3D" id="3.90.550.10">
    <property type="entry name" value="Spore Coat Polysaccharide Biosynthesis Protein SpsA, Chain A"/>
    <property type="match status" value="1"/>
</dbReference>
<dbReference type="SUPFAM" id="SSF53448">
    <property type="entry name" value="Nucleotide-diphospho-sugar transferases"/>
    <property type="match status" value="1"/>
</dbReference>
<protein>
    <recommendedName>
        <fullName evidence="2">chitin synthase</fullName>
        <ecNumber evidence="2">2.4.1.16</ecNumber>
    </recommendedName>
</protein>
<dbReference type="Pfam" id="PF03142">
    <property type="entry name" value="Chitin_synth_2"/>
    <property type="match status" value="1"/>
</dbReference>
<evidence type="ECO:0000256" key="3">
    <source>
        <dbReference type="ARBA" id="ARBA00022676"/>
    </source>
</evidence>
<keyword evidence="6 7" id="KW-0472">Membrane</keyword>
<dbReference type="AlphaFoldDB" id="A0A3P3Y0M9"/>
<sequence>MNHARRLHCVLGVTLWFRIECAGSRLRFLIDIIDRVGGLRALDETMVDAVQWLGPNFVMAANGVVSFFLLIAFFHAFSYFTSYCITLFKVVRDGEKAGKHPILTRLTAFLFLIAYMGYNGFVYFVLAQTVNWQGLYLLQKPFLGSIFDHEYVQFLQFEPVVLIALTWFKIGCASDAWRRSPGTKEVTTLLQERAKDRRQGGLPSITVVMPIYNEPIETLMIAINSVVTSKYPKKRLHLVLAFDDDKLTLVYKAVIYCLTSGNPDPDYAKLATDEGQAELGISSNADDYPFIGDIKYRNLIITPCRFEHGGKRHAQMCAFKYLQRTYKSMPTKPLLLFIDSDIELDETAMAHFVYDMNRNKGVTREALTGLITCKTAGTYSFYKLMQDSEYIESQMLQRNTEDYLGAVSCLPGALTMVRFEALEAVAPTYFGKMTAEDNFDFNRTHLGEDRYLTHLLMESRTVKYRIGFCPAARCKTEGCEDFRSLMKQRRRWYLGTLTNEVYMLTSPVLWRHFTGLNVLIALLALKNGPLFVYVFFLEAALGHGTVTTIGFAILIFVPIWFFVSAWAIHINRYKVIFGYPMNILFLPIFSSVFQLYGMLTFKVRSWGGPRQSAAQAVVQVEPKERLTRRRDAQVASAV</sequence>
<evidence type="ECO:0000256" key="7">
    <source>
        <dbReference type="SAM" id="Phobius"/>
    </source>
</evidence>
<evidence type="ECO:0000313" key="9">
    <source>
        <dbReference type="Proteomes" id="UP000290189"/>
    </source>
</evidence>
<evidence type="ECO:0000256" key="4">
    <source>
        <dbReference type="ARBA" id="ARBA00022692"/>
    </source>
</evidence>
<dbReference type="Proteomes" id="UP000290189">
    <property type="component" value="Unassembled WGS sequence"/>
</dbReference>
<comment type="subcellular location">
    <subcellularLocation>
        <location evidence="1">Membrane</location>
        <topology evidence="1">Multi-pass membrane protein</topology>
    </subcellularLocation>
</comment>
<dbReference type="GO" id="GO:0071944">
    <property type="term" value="C:cell periphery"/>
    <property type="evidence" value="ECO:0007669"/>
    <property type="project" value="TreeGrafter"/>
</dbReference>
<dbReference type="GO" id="GO:0004100">
    <property type="term" value="F:chitin synthase activity"/>
    <property type="evidence" value="ECO:0007669"/>
    <property type="project" value="UniProtKB-EC"/>
</dbReference>
<accession>A0A3P3Y0M9</accession>
<evidence type="ECO:0000256" key="2">
    <source>
        <dbReference type="ARBA" id="ARBA00012543"/>
    </source>
</evidence>
<keyword evidence="5 7" id="KW-1133">Transmembrane helix</keyword>